<dbReference type="Pfam" id="PF04321">
    <property type="entry name" value="RmlD_sub_bind"/>
    <property type="match status" value="1"/>
</dbReference>
<proteinExistence type="inferred from homology"/>
<organism evidence="8 9">
    <name type="scientific">Neorhodopirellula pilleata</name>
    <dbReference type="NCBI Taxonomy" id="2714738"/>
    <lineage>
        <taxon>Bacteria</taxon>
        <taxon>Pseudomonadati</taxon>
        <taxon>Planctomycetota</taxon>
        <taxon>Planctomycetia</taxon>
        <taxon>Pirellulales</taxon>
        <taxon>Pirellulaceae</taxon>
        <taxon>Neorhodopirellula</taxon>
    </lineage>
</organism>
<evidence type="ECO:0000256" key="2">
    <source>
        <dbReference type="ARBA" id="ARBA00010944"/>
    </source>
</evidence>
<dbReference type="GO" id="GO:0008831">
    <property type="term" value="F:dTDP-4-dehydrorhamnose reductase activity"/>
    <property type="evidence" value="ECO:0007669"/>
    <property type="project" value="UniProtKB-EC"/>
</dbReference>
<dbReference type="EC" id="1.1.1.133" evidence="3 6"/>
<reference evidence="8 9" key="1">
    <citation type="submission" date="2019-02" db="EMBL/GenBank/DDBJ databases">
        <title>Deep-cultivation of Planctomycetes and their phenomic and genomic characterization uncovers novel biology.</title>
        <authorList>
            <person name="Wiegand S."/>
            <person name="Jogler M."/>
            <person name="Boedeker C."/>
            <person name="Pinto D."/>
            <person name="Vollmers J."/>
            <person name="Rivas-Marin E."/>
            <person name="Kohn T."/>
            <person name="Peeters S.H."/>
            <person name="Heuer A."/>
            <person name="Rast P."/>
            <person name="Oberbeckmann S."/>
            <person name="Bunk B."/>
            <person name="Jeske O."/>
            <person name="Meyerdierks A."/>
            <person name="Storesund J.E."/>
            <person name="Kallscheuer N."/>
            <person name="Luecker S."/>
            <person name="Lage O.M."/>
            <person name="Pohl T."/>
            <person name="Merkel B.J."/>
            <person name="Hornburger P."/>
            <person name="Mueller R.-W."/>
            <person name="Bruemmer F."/>
            <person name="Labrenz M."/>
            <person name="Spormann A.M."/>
            <person name="Op Den Camp H."/>
            <person name="Overmann J."/>
            <person name="Amann R."/>
            <person name="Jetten M.S.M."/>
            <person name="Mascher T."/>
            <person name="Medema M.H."/>
            <person name="Devos D.P."/>
            <person name="Kaster A.-K."/>
            <person name="Ovreas L."/>
            <person name="Rohde M."/>
            <person name="Galperin M.Y."/>
            <person name="Jogler C."/>
        </authorList>
    </citation>
    <scope>NUCLEOTIDE SEQUENCE [LARGE SCALE GENOMIC DNA]</scope>
    <source>
        <strain evidence="8 9">Pla100</strain>
    </source>
</reference>
<comment type="catalytic activity">
    <reaction evidence="5">
        <text>dTDP-beta-L-rhamnose + NADP(+) = dTDP-4-dehydro-beta-L-rhamnose + NADPH + H(+)</text>
        <dbReference type="Rhea" id="RHEA:21796"/>
        <dbReference type="ChEBI" id="CHEBI:15378"/>
        <dbReference type="ChEBI" id="CHEBI:57510"/>
        <dbReference type="ChEBI" id="CHEBI:57783"/>
        <dbReference type="ChEBI" id="CHEBI:58349"/>
        <dbReference type="ChEBI" id="CHEBI:62830"/>
        <dbReference type="EC" id="1.1.1.133"/>
    </reaction>
</comment>
<dbReference type="Proteomes" id="UP000316213">
    <property type="component" value="Unassembled WGS sequence"/>
</dbReference>
<protein>
    <recommendedName>
        <fullName evidence="4 6">dTDP-4-dehydrorhamnose reductase</fullName>
        <ecNumber evidence="3 6">1.1.1.133</ecNumber>
    </recommendedName>
</protein>
<dbReference type="InterPro" id="IPR036291">
    <property type="entry name" value="NAD(P)-bd_dom_sf"/>
</dbReference>
<evidence type="ECO:0000256" key="3">
    <source>
        <dbReference type="ARBA" id="ARBA00012929"/>
    </source>
</evidence>
<gene>
    <name evidence="8" type="primary">rmlD</name>
    <name evidence="8" type="ORF">Pla100_62130</name>
</gene>
<keyword evidence="6" id="KW-0521">NADP</keyword>
<dbReference type="GO" id="GO:0048270">
    <property type="term" value="F:methionine adenosyltransferase regulator activity"/>
    <property type="evidence" value="ECO:0007669"/>
    <property type="project" value="TreeGrafter"/>
</dbReference>
<dbReference type="AlphaFoldDB" id="A0A5C5ZFW7"/>
<keyword evidence="9" id="KW-1185">Reference proteome</keyword>
<comment type="similarity">
    <text evidence="2 6">Belongs to the dTDP-4-dehydrorhamnose reductase family.</text>
</comment>
<feature type="domain" description="RmlD-like substrate binding" evidence="7">
    <location>
        <begin position="2"/>
        <end position="285"/>
    </location>
</feature>
<name>A0A5C5ZFW7_9BACT</name>
<dbReference type="GO" id="GO:0006556">
    <property type="term" value="P:S-adenosylmethionine biosynthetic process"/>
    <property type="evidence" value="ECO:0007669"/>
    <property type="project" value="TreeGrafter"/>
</dbReference>
<keyword evidence="6 8" id="KW-0560">Oxidoreductase</keyword>
<sequence length="294" mass="32649">MIGILGGHGFIGSAIAVELRSQGIPYRVLRRSERDYYQTDDLSAWLRENHIEFLINSAGFTGKPNVDACEVQKTQCMLGNAVLPGIVREACESIGIPFGHVSSGCIYTGCKLDGSGFTESDPPNFCFRTNHCSFYSGCKSLGEEIIDGCESCYVWRLRIPFDEFDGQRNYFSKLMRYSTLLDATNSLSHLGDFAKSCVICVVNQLPFGIYNLTNPGSVTTREVTEMLSQTIAMDHRFRFFADEVEFMSLAAVAPRSNCILDASKAVSHGLPMRPIRDALQQTLANWKTETVLSK</sequence>
<dbReference type="PANTHER" id="PTHR10491:SF4">
    <property type="entry name" value="METHIONINE ADENOSYLTRANSFERASE 2 SUBUNIT BETA"/>
    <property type="match status" value="1"/>
</dbReference>
<comment type="function">
    <text evidence="6">Catalyzes the reduction of dTDP-6-deoxy-L-lyxo-4-hexulose to yield dTDP-L-rhamnose.</text>
</comment>
<dbReference type="Gene3D" id="3.40.50.720">
    <property type="entry name" value="NAD(P)-binding Rossmann-like Domain"/>
    <property type="match status" value="1"/>
</dbReference>
<evidence type="ECO:0000259" key="7">
    <source>
        <dbReference type="Pfam" id="PF04321"/>
    </source>
</evidence>
<evidence type="ECO:0000313" key="8">
    <source>
        <dbReference type="EMBL" id="TWT86088.1"/>
    </source>
</evidence>
<dbReference type="SUPFAM" id="SSF51735">
    <property type="entry name" value="NAD(P)-binding Rossmann-fold domains"/>
    <property type="match status" value="1"/>
</dbReference>
<comment type="pathway">
    <text evidence="1 6">Carbohydrate biosynthesis; dTDP-L-rhamnose biosynthesis.</text>
</comment>
<dbReference type="RefSeq" id="WP_146582897.1">
    <property type="nucleotide sequence ID" value="NZ_SJPM01000043.1"/>
</dbReference>
<evidence type="ECO:0000256" key="4">
    <source>
        <dbReference type="ARBA" id="ARBA00017099"/>
    </source>
</evidence>
<accession>A0A5C5ZFW7</accession>
<evidence type="ECO:0000313" key="9">
    <source>
        <dbReference type="Proteomes" id="UP000316213"/>
    </source>
</evidence>
<evidence type="ECO:0000256" key="1">
    <source>
        <dbReference type="ARBA" id="ARBA00004781"/>
    </source>
</evidence>
<dbReference type="InterPro" id="IPR005913">
    <property type="entry name" value="dTDP_dehydrorham_reduct"/>
</dbReference>
<dbReference type="InterPro" id="IPR029903">
    <property type="entry name" value="RmlD-like-bd"/>
</dbReference>
<dbReference type="GO" id="GO:0048269">
    <property type="term" value="C:methionine adenosyltransferase complex"/>
    <property type="evidence" value="ECO:0007669"/>
    <property type="project" value="TreeGrafter"/>
</dbReference>
<dbReference type="OrthoDB" id="252618at2"/>
<evidence type="ECO:0000256" key="5">
    <source>
        <dbReference type="ARBA" id="ARBA00048200"/>
    </source>
</evidence>
<evidence type="ECO:0000256" key="6">
    <source>
        <dbReference type="RuleBase" id="RU364082"/>
    </source>
</evidence>
<comment type="caution">
    <text evidence="8">The sequence shown here is derived from an EMBL/GenBank/DDBJ whole genome shotgun (WGS) entry which is preliminary data.</text>
</comment>
<dbReference type="EMBL" id="SJPM01000043">
    <property type="protein sequence ID" value="TWT86088.1"/>
    <property type="molecule type" value="Genomic_DNA"/>
</dbReference>
<dbReference type="PANTHER" id="PTHR10491">
    <property type="entry name" value="DTDP-4-DEHYDRORHAMNOSE REDUCTASE"/>
    <property type="match status" value="1"/>
</dbReference>